<evidence type="ECO:0000313" key="3">
    <source>
        <dbReference type="Proteomes" id="UP000199564"/>
    </source>
</evidence>
<dbReference type="STRING" id="226506.SAMN04488519_10994"/>
<dbReference type="PANTHER" id="PTHR30535">
    <property type="entry name" value="VITAMIN B12-BINDING PROTEIN"/>
    <property type="match status" value="1"/>
</dbReference>
<name>A0A1I5INA0_9BACT</name>
<dbReference type="Proteomes" id="UP000199564">
    <property type="component" value="Unassembled WGS sequence"/>
</dbReference>
<evidence type="ECO:0000313" key="2">
    <source>
        <dbReference type="EMBL" id="SFO62108.1"/>
    </source>
</evidence>
<dbReference type="Pfam" id="PF01497">
    <property type="entry name" value="Peripla_BP_2"/>
    <property type="match status" value="1"/>
</dbReference>
<dbReference type="InterPro" id="IPR002491">
    <property type="entry name" value="ABC_transptr_periplasmic_BD"/>
</dbReference>
<dbReference type="GO" id="GO:0071281">
    <property type="term" value="P:cellular response to iron ion"/>
    <property type="evidence" value="ECO:0007669"/>
    <property type="project" value="TreeGrafter"/>
</dbReference>
<sequence length="368" mass="41559">MIVSVLSCQKKQDDQVFLTEKISLSYAQGFEIEKGDGFWVLTVTQPWTGAEESFTYLVLEENQTQPEGEFDGIIQLPIQHIVLTSTTQIPHLDLLGQTSKLRAFPNLDLISSPKVWERIEQGEVQDLGSAPSANIELILDLNPDWVMISTLGEDLKSLQLLKNAGISTPINGEYVEQHPLGRAEWIKFTGVLLGDYHKSLEVFEAIEKDYLEALELVKEIETTKPTVLSGVLYQDIWYAPGADSWGAKILQNAGGEYIFGDKSGTGSLQLNYEFVLDQALNSDFWIGSADFSNLEEMGSNEPRYRSFAAFQKGNVFTYTAKKGPKGGLEYFELGYMRPDWVLKDIIKILHPELLPDYELYFYTRLDEK</sequence>
<accession>A0A1I5INA0</accession>
<gene>
    <name evidence="2" type="ORF">SAMN04488519_10994</name>
</gene>
<proteinExistence type="predicted"/>
<dbReference type="PANTHER" id="PTHR30535:SF34">
    <property type="entry name" value="MOLYBDATE-BINDING PROTEIN MOLA"/>
    <property type="match status" value="1"/>
</dbReference>
<dbReference type="InterPro" id="IPR050902">
    <property type="entry name" value="ABC_Transporter_SBP"/>
</dbReference>
<dbReference type="Gene3D" id="3.40.50.1980">
    <property type="entry name" value="Nitrogenase molybdenum iron protein domain"/>
    <property type="match status" value="2"/>
</dbReference>
<reference evidence="3" key="1">
    <citation type="submission" date="2016-10" db="EMBL/GenBank/DDBJ databases">
        <authorList>
            <person name="Varghese N."/>
            <person name="Submissions S."/>
        </authorList>
    </citation>
    <scope>NUCLEOTIDE SEQUENCE [LARGE SCALE GENOMIC DNA]</scope>
    <source>
        <strain evidence="3">DSM 15282</strain>
    </source>
</reference>
<feature type="domain" description="Fe/B12 periplasmic-binding" evidence="1">
    <location>
        <begin position="80"/>
        <end position="353"/>
    </location>
</feature>
<dbReference type="EMBL" id="FOVW01000009">
    <property type="protein sequence ID" value="SFO62108.1"/>
    <property type="molecule type" value="Genomic_DNA"/>
</dbReference>
<dbReference type="AlphaFoldDB" id="A0A1I5INA0"/>
<keyword evidence="3" id="KW-1185">Reference proteome</keyword>
<organism evidence="2 3">
    <name type="scientific">Algoriphagus ornithinivorans</name>
    <dbReference type="NCBI Taxonomy" id="226506"/>
    <lineage>
        <taxon>Bacteria</taxon>
        <taxon>Pseudomonadati</taxon>
        <taxon>Bacteroidota</taxon>
        <taxon>Cytophagia</taxon>
        <taxon>Cytophagales</taxon>
        <taxon>Cyclobacteriaceae</taxon>
        <taxon>Algoriphagus</taxon>
    </lineage>
</organism>
<evidence type="ECO:0000259" key="1">
    <source>
        <dbReference type="PROSITE" id="PS50983"/>
    </source>
</evidence>
<protein>
    <submittedName>
        <fullName evidence="2">Iron complex transport system substrate-binding protein</fullName>
    </submittedName>
</protein>
<dbReference type="SUPFAM" id="SSF53807">
    <property type="entry name" value="Helical backbone' metal receptor"/>
    <property type="match status" value="1"/>
</dbReference>
<dbReference type="PROSITE" id="PS50983">
    <property type="entry name" value="FE_B12_PBP"/>
    <property type="match status" value="1"/>
</dbReference>